<accession>A0AAE1FDT6</accession>
<keyword evidence="1" id="KW-0472">Membrane</keyword>
<organism evidence="3 4">
    <name type="scientific">Petrolisthes cinctipes</name>
    <name type="common">Flat porcelain crab</name>
    <dbReference type="NCBI Taxonomy" id="88211"/>
    <lineage>
        <taxon>Eukaryota</taxon>
        <taxon>Metazoa</taxon>
        <taxon>Ecdysozoa</taxon>
        <taxon>Arthropoda</taxon>
        <taxon>Crustacea</taxon>
        <taxon>Multicrustacea</taxon>
        <taxon>Malacostraca</taxon>
        <taxon>Eumalacostraca</taxon>
        <taxon>Eucarida</taxon>
        <taxon>Decapoda</taxon>
        <taxon>Pleocyemata</taxon>
        <taxon>Anomura</taxon>
        <taxon>Galatheoidea</taxon>
        <taxon>Porcellanidae</taxon>
        <taxon>Petrolisthes</taxon>
    </lineage>
</organism>
<evidence type="ECO:0000313" key="3">
    <source>
        <dbReference type="EMBL" id="KAK3872038.1"/>
    </source>
</evidence>
<evidence type="ECO:0000256" key="2">
    <source>
        <dbReference type="SAM" id="SignalP"/>
    </source>
</evidence>
<evidence type="ECO:0000313" key="4">
    <source>
        <dbReference type="Proteomes" id="UP001286313"/>
    </source>
</evidence>
<keyword evidence="1" id="KW-0812">Transmembrane</keyword>
<reference evidence="3" key="1">
    <citation type="submission" date="2023-10" db="EMBL/GenBank/DDBJ databases">
        <title>Genome assemblies of two species of porcelain crab, Petrolisthes cinctipes and Petrolisthes manimaculis (Anomura: Porcellanidae).</title>
        <authorList>
            <person name="Angst P."/>
        </authorList>
    </citation>
    <scope>NUCLEOTIDE SEQUENCE</scope>
    <source>
        <strain evidence="3">PB745_01</strain>
        <tissue evidence="3">Gill</tissue>
    </source>
</reference>
<keyword evidence="1" id="KW-1133">Transmembrane helix</keyword>
<feature type="chain" id="PRO_5041953775" evidence="2">
    <location>
        <begin position="26"/>
        <end position="437"/>
    </location>
</feature>
<proteinExistence type="predicted"/>
<evidence type="ECO:0000256" key="1">
    <source>
        <dbReference type="SAM" id="Phobius"/>
    </source>
</evidence>
<dbReference type="Proteomes" id="UP001286313">
    <property type="component" value="Unassembled WGS sequence"/>
</dbReference>
<keyword evidence="4" id="KW-1185">Reference proteome</keyword>
<dbReference type="EMBL" id="JAWQEG010002426">
    <property type="protein sequence ID" value="KAK3872038.1"/>
    <property type="molecule type" value="Genomic_DNA"/>
</dbReference>
<feature type="signal peptide" evidence="2">
    <location>
        <begin position="1"/>
        <end position="25"/>
    </location>
</feature>
<feature type="transmembrane region" description="Helical" evidence="1">
    <location>
        <begin position="156"/>
        <end position="175"/>
    </location>
</feature>
<sequence>MRKGLCCQSGVVLVVLAVMVAVVVADRYKQQQQKQKQQQGKCTPTENDPDGDCIFGVSGTDYPSLATIPPHLSFTCPPSLPGIFADVETACQAYHMCLADVCLKFISLIGGTDCVELNVGQPTNAMIGRHPTSWPKKYSVGQDIRVNIWRMSSMEMVFGVVLLFLANTVLSSYLLEKCFVEEEPKFITFKNVMQLHLFRINSNISPSITISQGGWNQQIKYELPSSTEMFKWLELRVEFSLKGPRVLLNGSLLNSSWDNSRDHEMKKSKRWVVSVQDAHAYADCDKKWPLFELTNNNRWKWLQLPRSGNKEVVRLEPTENTTIKVRVEDTDKKLCQKGGEAQLQNNTNSTCHHLSNNTGFSNKITIADTLSEGNNQIRILVEDLKGTLYIVQCVEDCSTTPAGSGTSQLCRHTIISLNWHLTLMKLLPKPLLLERLY</sequence>
<dbReference type="AlphaFoldDB" id="A0AAE1FDT6"/>
<name>A0AAE1FDT6_PETCI</name>
<gene>
    <name evidence="3" type="ORF">Pcinc_022857</name>
</gene>
<keyword evidence="2" id="KW-0732">Signal</keyword>
<comment type="caution">
    <text evidence="3">The sequence shown here is derived from an EMBL/GenBank/DDBJ whole genome shotgun (WGS) entry which is preliminary data.</text>
</comment>
<protein>
    <submittedName>
        <fullName evidence="3">Uncharacterized protein</fullName>
    </submittedName>
</protein>